<dbReference type="InterPro" id="IPR036390">
    <property type="entry name" value="WH_DNA-bd_sf"/>
</dbReference>
<dbReference type="KEGG" id="eio:H9L01_03980"/>
<accession>A0A7G9S0Z6</accession>
<evidence type="ECO:0000313" key="3">
    <source>
        <dbReference type="EMBL" id="QNN61521.1"/>
    </source>
</evidence>
<evidence type="ECO:0000259" key="2">
    <source>
        <dbReference type="Pfam" id="PF01051"/>
    </source>
</evidence>
<dbReference type="RefSeq" id="WP_187534720.1">
    <property type="nucleotide sequence ID" value="NZ_CBCSHU010000027.1"/>
</dbReference>
<dbReference type="GO" id="GO:0006270">
    <property type="term" value="P:DNA replication initiation"/>
    <property type="evidence" value="ECO:0007669"/>
    <property type="project" value="InterPro"/>
</dbReference>
<keyword evidence="4" id="KW-1185">Reference proteome</keyword>
<proteinExistence type="inferred from homology"/>
<dbReference type="InterPro" id="IPR000525">
    <property type="entry name" value="Initiator_Rep_WH1"/>
</dbReference>
<protein>
    <submittedName>
        <fullName evidence="3">Replication initiation protein</fullName>
    </submittedName>
</protein>
<comment type="similarity">
    <text evidence="1">Belongs to the initiator RepB protein family.</text>
</comment>
<dbReference type="Pfam" id="PF01051">
    <property type="entry name" value="Rep3_N"/>
    <property type="match status" value="1"/>
</dbReference>
<sequence length="100" mass="11960">MGIRDNNDIVSIRFNDLIMPYLVDLKSNFTQYHITEIENLNSNYSLILFKWIMMKFNQGQLHPEIPMDELREITDTKEEYQTRFSDFDKYVLKTATPSQC</sequence>
<feature type="domain" description="Initiator Rep protein WH1" evidence="2">
    <location>
        <begin position="3"/>
        <end position="53"/>
    </location>
</feature>
<name>A0A7G9S0Z6_9FIRM</name>
<organism evidence="3 4">
    <name type="scientific">Erysipelothrix inopinata</name>
    <dbReference type="NCBI Taxonomy" id="225084"/>
    <lineage>
        <taxon>Bacteria</taxon>
        <taxon>Bacillati</taxon>
        <taxon>Bacillota</taxon>
        <taxon>Erysipelotrichia</taxon>
        <taxon>Erysipelotrichales</taxon>
        <taxon>Erysipelotrichaceae</taxon>
        <taxon>Erysipelothrix</taxon>
    </lineage>
</organism>
<reference evidence="3 4" key="1">
    <citation type="submission" date="2020-08" db="EMBL/GenBank/DDBJ databases">
        <title>Genome sequence of Erysipelothrix inopinata DSM 15511T.</title>
        <authorList>
            <person name="Hyun D.-W."/>
            <person name="Bae J.-W."/>
        </authorList>
    </citation>
    <scope>NUCLEOTIDE SEQUENCE [LARGE SCALE GENOMIC DNA]</scope>
    <source>
        <strain evidence="3 4">DSM 15511</strain>
    </source>
</reference>
<dbReference type="AlphaFoldDB" id="A0A7G9S0Z6"/>
<evidence type="ECO:0000313" key="4">
    <source>
        <dbReference type="Proteomes" id="UP000515928"/>
    </source>
</evidence>
<dbReference type="EMBL" id="CP060715">
    <property type="protein sequence ID" value="QNN61521.1"/>
    <property type="molecule type" value="Genomic_DNA"/>
</dbReference>
<dbReference type="Proteomes" id="UP000515928">
    <property type="component" value="Chromosome"/>
</dbReference>
<gene>
    <name evidence="3" type="ORF">H9L01_03980</name>
</gene>
<evidence type="ECO:0000256" key="1">
    <source>
        <dbReference type="ARBA" id="ARBA00038283"/>
    </source>
</evidence>
<dbReference type="Gene3D" id="1.10.10.10">
    <property type="entry name" value="Winged helix-like DNA-binding domain superfamily/Winged helix DNA-binding domain"/>
    <property type="match status" value="2"/>
</dbReference>
<dbReference type="GO" id="GO:0003887">
    <property type="term" value="F:DNA-directed DNA polymerase activity"/>
    <property type="evidence" value="ECO:0007669"/>
    <property type="project" value="InterPro"/>
</dbReference>
<dbReference type="InterPro" id="IPR036388">
    <property type="entry name" value="WH-like_DNA-bd_sf"/>
</dbReference>
<dbReference type="Pfam" id="PF21205">
    <property type="entry name" value="Rep3_C"/>
    <property type="match status" value="1"/>
</dbReference>
<dbReference type="SUPFAM" id="SSF46785">
    <property type="entry name" value="Winged helix' DNA-binding domain"/>
    <property type="match status" value="2"/>
</dbReference>